<dbReference type="EMBL" id="JAVREJ010000034">
    <property type="protein sequence ID" value="MDT0353507.1"/>
    <property type="molecule type" value="Genomic_DNA"/>
</dbReference>
<protein>
    <submittedName>
        <fullName evidence="5">Glycosyltransferase family 4 protein</fullName>
        <ecNumber evidence="5">2.4.-.-</ecNumber>
    </submittedName>
</protein>
<dbReference type="EC" id="2.4.-.-" evidence="5"/>
<gene>
    <name evidence="5" type="ORF">RM445_28835</name>
</gene>
<dbReference type="GO" id="GO:0016757">
    <property type="term" value="F:glycosyltransferase activity"/>
    <property type="evidence" value="ECO:0007669"/>
    <property type="project" value="UniProtKB-KW"/>
</dbReference>
<dbReference type="CDD" id="cd03801">
    <property type="entry name" value="GT4_PimA-like"/>
    <property type="match status" value="1"/>
</dbReference>
<dbReference type="Pfam" id="PF13579">
    <property type="entry name" value="Glyco_trans_4_4"/>
    <property type="match status" value="1"/>
</dbReference>
<feature type="compositionally biased region" description="Basic and acidic residues" evidence="3">
    <location>
        <begin position="426"/>
        <end position="437"/>
    </location>
</feature>
<dbReference type="InterPro" id="IPR028098">
    <property type="entry name" value="Glyco_trans_4-like_N"/>
</dbReference>
<dbReference type="PANTHER" id="PTHR12526">
    <property type="entry name" value="GLYCOSYLTRANSFERASE"/>
    <property type="match status" value="1"/>
</dbReference>
<accession>A0ABU2NHR7</accession>
<dbReference type="Proteomes" id="UP001183202">
    <property type="component" value="Unassembled WGS sequence"/>
</dbReference>
<keyword evidence="2 5" id="KW-0808">Transferase</keyword>
<evidence type="ECO:0000259" key="4">
    <source>
        <dbReference type="Pfam" id="PF13579"/>
    </source>
</evidence>
<dbReference type="Pfam" id="PF13692">
    <property type="entry name" value="Glyco_trans_1_4"/>
    <property type="match status" value="1"/>
</dbReference>
<dbReference type="SUPFAM" id="SSF53756">
    <property type="entry name" value="UDP-Glycosyltransferase/glycogen phosphorylase"/>
    <property type="match status" value="1"/>
</dbReference>
<dbReference type="Gene3D" id="3.40.50.2000">
    <property type="entry name" value="Glycogen Phosphorylase B"/>
    <property type="match status" value="2"/>
</dbReference>
<evidence type="ECO:0000256" key="1">
    <source>
        <dbReference type="ARBA" id="ARBA00022676"/>
    </source>
</evidence>
<evidence type="ECO:0000256" key="2">
    <source>
        <dbReference type="ARBA" id="ARBA00022679"/>
    </source>
</evidence>
<sequence>MLSPRAPEPERPTDLGNGSGGEVAGRRVALVEFSPSGGLFQFAFHLGEALAERGHEVHLFTGPRPELAPRRGLVVHPVLPTWHPGDSAVRSAVYGKLRRGIRAARLAAAWVVLAVHLRRVRADVVLFSYWRFVLDACGVIGVRALTRPAVLGIVAHEPVPKSDARNTEVPKSGPVLDAALSAAWRRMDLVFVLGEHARRTVVDRWRPAAPVIVVPHGDSSAMAEGASIAPVPDTDPVVLFFGTWQRYKGLDVLVEAFARVRRELPAARLVLAGAPGADCDVAGLRSRSAAVGNVEFRPGYVATEDVPRLFGQARVVAVPYTRAMQSGVAHLASGFGRPVVGTSVGDIPAVVAHGRTGLLVPPGDDETLADALLQLLRQPELATALGEAGRRRVAEGSSWATVAEQVEAGFGSTGQVRDGHGVTAPRDGDSGPARESR</sequence>
<keyword evidence="6" id="KW-1185">Reference proteome</keyword>
<name>A0ABU2NHR7_9PSEU</name>
<evidence type="ECO:0000256" key="3">
    <source>
        <dbReference type="SAM" id="MobiDB-lite"/>
    </source>
</evidence>
<dbReference type="RefSeq" id="WP_311560020.1">
    <property type="nucleotide sequence ID" value="NZ_JAVREJ010000034.1"/>
</dbReference>
<feature type="region of interest" description="Disordered" evidence="3">
    <location>
        <begin position="409"/>
        <end position="437"/>
    </location>
</feature>
<organism evidence="5 6">
    <name type="scientific">Pseudonocardia charpentierae</name>
    <dbReference type="NCBI Taxonomy" id="3075545"/>
    <lineage>
        <taxon>Bacteria</taxon>
        <taxon>Bacillati</taxon>
        <taxon>Actinomycetota</taxon>
        <taxon>Actinomycetes</taxon>
        <taxon>Pseudonocardiales</taxon>
        <taxon>Pseudonocardiaceae</taxon>
        <taxon>Pseudonocardia</taxon>
    </lineage>
</organism>
<reference evidence="6" key="1">
    <citation type="submission" date="2023-07" db="EMBL/GenBank/DDBJ databases">
        <title>30 novel species of actinomycetes from the DSMZ collection.</title>
        <authorList>
            <person name="Nouioui I."/>
        </authorList>
    </citation>
    <scope>NUCLEOTIDE SEQUENCE [LARGE SCALE GENOMIC DNA]</scope>
    <source>
        <strain evidence="6">DSM 45834</strain>
    </source>
</reference>
<evidence type="ECO:0000313" key="6">
    <source>
        <dbReference type="Proteomes" id="UP001183202"/>
    </source>
</evidence>
<comment type="caution">
    <text evidence="5">The sequence shown here is derived from an EMBL/GenBank/DDBJ whole genome shotgun (WGS) entry which is preliminary data.</text>
</comment>
<dbReference type="PANTHER" id="PTHR12526:SF510">
    <property type="entry name" value="D-INOSITOL 3-PHOSPHATE GLYCOSYLTRANSFERASE"/>
    <property type="match status" value="1"/>
</dbReference>
<feature type="domain" description="Glycosyltransferase subfamily 4-like N-terminal" evidence="4">
    <location>
        <begin position="38"/>
        <end position="217"/>
    </location>
</feature>
<feature type="region of interest" description="Disordered" evidence="3">
    <location>
        <begin position="1"/>
        <end position="21"/>
    </location>
</feature>
<keyword evidence="1 5" id="KW-0328">Glycosyltransferase</keyword>
<proteinExistence type="predicted"/>
<evidence type="ECO:0000313" key="5">
    <source>
        <dbReference type="EMBL" id="MDT0353507.1"/>
    </source>
</evidence>